<dbReference type="GeneID" id="110761114"/>
<dbReference type="InterPro" id="IPR016024">
    <property type="entry name" value="ARM-type_fold"/>
</dbReference>
<proteinExistence type="predicted"/>
<dbReference type="PANTHER" id="PTHR35918:SF1">
    <property type="entry name" value="BTB DOMAIN-CONTAINING PROTEIN"/>
    <property type="match status" value="1"/>
</dbReference>
<evidence type="ECO:0000313" key="3">
    <source>
        <dbReference type="Proteomes" id="UP000515124"/>
    </source>
</evidence>
<evidence type="ECO:0000313" key="4">
    <source>
        <dbReference type="RefSeq" id="XP_021819200.1"/>
    </source>
</evidence>
<dbReference type="InterPro" id="IPR011333">
    <property type="entry name" value="SKP1/BTB/POZ_sf"/>
</dbReference>
<evidence type="ECO:0000256" key="1">
    <source>
        <dbReference type="ARBA" id="ARBA00004906"/>
    </source>
</evidence>
<sequence>MGPSKHGTDNNRGLTGHAYTLYQRFNHALSLGNRFCGDKAKKWQCMDIEIQRHVVHSIAAFLDYISGDTLHHPLVKASVSDIVGALVWILQSNKGAMLSMSADVTLKLVSILPKSVLQLYALDLVNPLSTLLSSHQTEVAISCAAALNLSLSNLSTKSGKEVWDVLKKTEMVSQVISNLRCFPGCAKPVEYFQQMALLLSTILWWWPPSRFSVWSDAELMKSLNDMLKLDNYGKAAVLKLYSSIALCGHGTKKLLESGEVLEQMVQCMDNSHPHSVRIEGFKLAQCLAINENTGLQMMRLCCKPIIKAIISGMSELSSNSRKVSNDQMSLLEEACRLALITRWTGEHHIHLWKQGIDKILLDLLLNFRNQPYKHSMSLDEQIATAKEGLDANYLLVLRSYIWDILGWLAIHCGEDFHPESELYINILITCACLTFVDAIRKWHKIYEKDNAGVFRSESATRAVLMMIYSPCKYIASRTRTILSEILEPDGLEYLKTLVHFLNNLSSWTEFGMPDRLQIIIYLMGFACYSGLPQYQTWVVKRRGVKTLLALMRWCLSNDFHLERSSFAPHLHNAVCERICCWVSAEDWEGKDILLFYSLWGLAELIQHSLCIGNNQDRISCEMRHIEAQLVSELQDICTNSCAPGLQWYAAFILSYFGYYGFPGKHAKRIGKALNEKDDADIQLILANGECLSVHGVVLAIQCPSLLPPEVLLPGEVTSDDSSGRGSMETCRGFQKDIRLSAHVDHQALVMLLEYIYLGYLQAGDELAKKLRILAKRCNLQSLLQILCRKRPKWGTAFPSVDLNVALGPSGHCFSDVILEAKATELLGWTCHVCSLPRPHMHSHKVVLSSSCDYLRALFKSGMQESHLETIKVSISWEAMVKLGDCFYSESCLLKYYTLLPIYLCGSWPKLQQLMPHLYIASYAILANLNRLMRCWLKWFVQPLFNSLNRVASREDQVPKIYSPPSSR</sequence>
<dbReference type="Pfam" id="PF00651">
    <property type="entry name" value="BTB"/>
    <property type="match status" value="1"/>
</dbReference>
<dbReference type="PROSITE" id="PS50097">
    <property type="entry name" value="BTB"/>
    <property type="match status" value="2"/>
</dbReference>
<dbReference type="SUPFAM" id="SSF48371">
    <property type="entry name" value="ARM repeat"/>
    <property type="match status" value="1"/>
</dbReference>
<feature type="domain" description="BTB" evidence="2">
    <location>
        <begin position="679"/>
        <end position="764"/>
    </location>
</feature>
<accession>A0A6P5SQT3</accession>
<name>A0A6P5SQT3_PRUAV</name>
<organism evidence="3 4">
    <name type="scientific">Prunus avium</name>
    <name type="common">Cherry</name>
    <name type="synonym">Cerasus avium</name>
    <dbReference type="NCBI Taxonomy" id="42229"/>
    <lineage>
        <taxon>Eukaryota</taxon>
        <taxon>Viridiplantae</taxon>
        <taxon>Streptophyta</taxon>
        <taxon>Embryophyta</taxon>
        <taxon>Tracheophyta</taxon>
        <taxon>Spermatophyta</taxon>
        <taxon>Magnoliopsida</taxon>
        <taxon>eudicotyledons</taxon>
        <taxon>Gunneridae</taxon>
        <taxon>Pentapetalae</taxon>
        <taxon>rosids</taxon>
        <taxon>fabids</taxon>
        <taxon>Rosales</taxon>
        <taxon>Rosaceae</taxon>
        <taxon>Amygdaloideae</taxon>
        <taxon>Amygdaleae</taxon>
        <taxon>Prunus</taxon>
    </lineage>
</organism>
<dbReference type="AlphaFoldDB" id="A0A6P5SQT3"/>
<dbReference type="InterPro" id="IPR044953">
    <property type="entry name" value="At1g04390-like"/>
</dbReference>
<dbReference type="InterPro" id="IPR011989">
    <property type="entry name" value="ARM-like"/>
</dbReference>
<dbReference type="RefSeq" id="XP_021819200.1">
    <property type="nucleotide sequence ID" value="XM_021963508.1"/>
</dbReference>
<dbReference type="CDD" id="cd18186">
    <property type="entry name" value="BTB_POZ_ZBTB_KLHL-like"/>
    <property type="match status" value="1"/>
</dbReference>
<dbReference type="SUPFAM" id="SSF54695">
    <property type="entry name" value="POZ domain"/>
    <property type="match status" value="2"/>
</dbReference>
<dbReference type="Proteomes" id="UP000515124">
    <property type="component" value="Unplaced"/>
</dbReference>
<dbReference type="PANTHER" id="PTHR35918">
    <property type="entry name" value="OS06G0674800 PROTEIN"/>
    <property type="match status" value="1"/>
</dbReference>
<dbReference type="Pfam" id="PF26522">
    <property type="entry name" value="ARM_6"/>
    <property type="match status" value="1"/>
</dbReference>
<evidence type="ECO:0000259" key="2">
    <source>
        <dbReference type="PROSITE" id="PS50097"/>
    </source>
</evidence>
<keyword evidence="3" id="KW-1185">Reference proteome</keyword>
<dbReference type="InterPro" id="IPR000210">
    <property type="entry name" value="BTB/POZ_dom"/>
</dbReference>
<protein>
    <submittedName>
        <fullName evidence="4">BTB/POZ domain-containing protein At1g04390 isoform X4</fullName>
    </submittedName>
</protein>
<gene>
    <name evidence="4" type="primary">LOC110761114</name>
</gene>
<dbReference type="Gene3D" id="3.30.710.10">
    <property type="entry name" value="Potassium Channel Kv1.1, Chain A"/>
    <property type="match status" value="2"/>
</dbReference>
<reference evidence="4" key="1">
    <citation type="submission" date="2025-08" db="UniProtKB">
        <authorList>
            <consortium name="RefSeq"/>
        </authorList>
    </citation>
    <scope>IDENTIFICATION</scope>
</reference>
<comment type="pathway">
    <text evidence="1">Protein modification; protein ubiquitination.</text>
</comment>
<dbReference type="Gene3D" id="1.25.10.10">
    <property type="entry name" value="Leucine-rich Repeat Variant"/>
    <property type="match status" value="1"/>
</dbReference>
<dbReference type="InterPro" id="IPR059007">
    <property type="entry name" value="ARM_At1g04390"/>
</dbReference>
<feature type="domain" description="BTB" evidence="2">
    <location>
        <begin position="814"/>
        <end position="895"/>
    </location>
</feature>